<organism evidence="10 11">
    <name type="scientific">Ophiocordyceps australis</name>
    <dbReference type="NCBI Taxonomy" id="1399860"/>
    <lineage>
        <taxon>Eukaryota</taxon>
        <taxon>Fungi</taxon>
        <taxon>Dikarya</taxon>
        <taxon>Ascomycota</taxon>
        <taxon>Pezizomycotina</taxon>
        <taxon>Sordariomycetes</taxon>
        <taxon>Hypocreomycetidae</taxon>
        <taxon>Hypocreales</taxon>
        <taxon>Ophiocordycipitaceae</taxon>
        <taxon>Ophiocordyceps</taxon>
    </lineage>
</organism>
<comment type="subunit">
    <text evidence="7">Component of the Mediator complex.</text>
</comment>
<dbReference type="EMBL" id="NJET01000061">
    <property type="protein sequence ID" value="PHH62875.1"/>
    <property type="molecule type" value="Genomic_DNA"/>
</dbReference>
<dbReference type="InterPro" id="IPR011425">
    <property type="entry name" value="Med9"/>
</dbReference>
<evidence type="ECO:0000256" key="8">
    <source>
        <dbReference type="SAM" id="Coils"/>
    </source>
</evidence>
<dbReference type="GO" id="GO:0006357">
    <property type="term" value="P:regulation of transcription by RNA polymerase II"/>
    <property type="evidence" value="ECO:0007669"/>
    <property type="project" value="InterPro"/>
</dbReference>
<evidence type="ECO:0000256" key="1">
    <source>
        <dbReference type="ARBA" id="ARBA00004123"/>
    </source>
</evidence>
<evidence type="ECO:0000256" key="6">
    <source>
        <dbReference type="ARBA" id="ARBA00023242"/>
    </source>
</evidence>
<proteinExistence type="inferred from homology"/>
<evidence type="ECO:0000256" key="7">
    <source>
        <dbReference type="RuleBase" id="RU364145"/>
    </source>
</evidence>
<comment type="similarity">
    <text evidence="2 7">Belongs to the Mediator complex subunit 9 family.</text>
</comment>
<keyword evidence="4 7" id="KW-0010">Activator</keyword>
<evidence type="ECO:0000256" key="3">
    <source>
        <dbReference type="ARBA" id="ARBA00023015"/>
    </source>
</evidence>
<dbReference type="Proteomes" id="UP000226192">
    <property type="component" value="Unassembled WGS sequence"/>
</dbReference>
<comment type="function">
    <text evidence="7">Component of the Mediator complex, a coactivator involved in the regulated transcription of nearly all RNA polymerase II-dependent genes. Mediator functions as a bridge to convey information from gene-specific regulatory proteins to the basal RNA polymerase II transcription machinery. Mediator is recruited to promoters by direct interactions with regulatory proteins and serves as a scaffold for the assembly of a functional preinitiation complex with RNA polymerase II and the general transcription factors.</text>
</comment>
<keyword evidence="3 7" id="KW-0805">Transcription regulation</keyword>
<evidence type="ECO:0000256" key="5">
    <source>
        <dbReference type="ARBA" id="ARBA00023163"/>
    </source>
</evidence>
<evidence type="ECO:0000256" key="9">
    <source>
        <dbReference type="SAM" id="MobiDB-lite"/>
    </source>
</evidence>
<protein>
    <recommendedName>
        <fullName evidence="7">Mediator of RNA polymerase II transcription subunit 9</fullName>
    </recommendedName>
    <alternativeName>
        <fullName evidence="7">Mediator complex subunit 9</fullName>
    </alternativeName>
</protein>
<name>A0A2C5Y061_9HYPO</name>
<dbReference type="OrthoDB" id="5414694at2759"/>
<dbReference type="GO" id="GO:0003712">
    <property type="term" value="F:transcription coregulator activity"/>
    <property type="evidence" value="ECO:0007669"/>
    <property type="project" value="InterPro"/>
</dbReference>
<sequence>MAAPPNPHALPESLSPDHLDVLSTLHSILTKLRAGIQSPTELAAGAEPGAAQGTGTGATPSASGGNAQHLTFKDIPGATDTLKHNLQNARVQLRGLPDMAKSKAQHEDDIKSVQARIERQRALLQRLRDDGVGFGKDDGAASHVQQEN</sequence>
<dbReference type="GO" id="GO:0016592">
    <property type="term" value="C:mediator complex"/>
    <property type="evidence" value="ECO:0007669"/>
    <property type="project" value="InterPro"/>
</dbReference>
<keyword evidence="6 7" id="KW-0539">Nucleus</keyword>
<gene>
    <name evidence="7" type="primary">MED9</name>
    <name evidence="10" type="ORF">CDD81_6593</name>
</gene>
<keyword evidence="5 7" id="KW-0804">Transcription</keyword>
<feature type="region of interest" description="Disordered" evidence="9">
    <location>
        <begin position="40"/>
        <end position="79"/>
    </location>
</feature>
<dbReference type="STRING" id="1399860.A0A2C5Y061"/>
<keyword evidence="11" id="KW-1185">Reference proteome</keyword>
<evidence type="ECO:0000256" key="2">
    <source>
        <dbReference type="ARBA" id="ARBA00008089"/>
    </source>
</evidence>
<feature type="compositionally biased region" description="Low complexity" evidence="9">
    <location>
        <begin position="43"/>
        <end position="65"/>
    </location>
</feature>
<comment type="subcellular location">
    <subcellularLocation>
        <location evidence="1 7">Nucleus</location>
    </subcellularLocation>
</comment>
<evidence type="ECO:0000313" key="11">
    <source>
        <dbReference type="Proteomes" id="UP000226192"/>
    </source>
</evidence>
<evidence type="ECO:0000313" key="10">
    <source>
        <dbReference type="EMBL" id="PHH62875.1"/>
    </source>
</evidence>
<evidence type="ECO:0000256" key="4">
    <source>
        <dbReference type="ARBA" id="ARBA00023159"/>
    </source>
</evidence>
<feature type="coiled-coil region" evidence="8">
    <location>
        <begin position="103"/>
        <end position="130"/>
    </location>
</feature>
<keyword evidence="8" id="KW-0175">Coiled coil</keyword>
<comment type="caution">
    <text evidence="10">The sequence shown here is derived from an EMBL/GenBank/DDBJ whole genome shotgun (WGS) entry which is preliminary data.</text>
</comment>
<dbReference type="AlphaFoldDB" id="A0A2C5Y061"/>
<dbReference type="Pfam" id="PF07544">
    <property type="entry name" value="Med9"/>
    <property type="match status" value="1"/>
</dbReference>
<accession>A0A2C5Y061</accession>
<reference evidence="10 11" key="1">
    <citation type="submission" date="2017-06" db="EMBL/GenBank/DDBJ databases">
        <title>Ant-infecting Ophiocordyceps genomes reveal a high diversity of potential behavioral manipulation genes and a possible major role for enterotoxins.</title>
        <authorList>
            <person name="De Bekker C."/>
            <person name="Evans H.C."/>
            <person name="Brachmann A."/>
            <person name="Hughes D.P."/>
        </authorList>
    </citation>
    <scope>NUCLEOTIDE SEQUENCE [LARGE SCALE GENOMIC DNA]</scope>
    <source>
        <strain evidence="10 11">Map64</strain>
    </source>
</reference>